<feature type="compositionally biased region" description="Basic and acidic residues" evidence="1">
    <location>
        <begin position="1"/>
        <end position="11"/>
    </location>
</feature>
<feature type="region of interest" description="Disordered" evidence="1">
    <location>
        <begin position="1"/>
        <end position="115"/>
    </location>
</feature>
<feature type="compositionally biased region" description="Acidic residues" evidence="1">
    <location>
        <begin position="50"/>
        <end position="88"/>
    </location>
</feature>
<feature type="compositionally biased region" description="Polar residues" evidence="1">
    <location>
        <begin position="13"/>
        <end position="26"/>
    </location>
</feature>
<dbReference type="KEGG" id="ovi:T265_10818"/>
<dbReference type="Proteomes" id="UP000054324">
    <property type="component" value="Unassembled WGS sequence"/>
</dbReference>
<name>A0A074Z597_OPIVI</name>
<reference evidence="2 3" key="1">
    <citation type="submission" date="2013-11" db="EMBL/GenBank/DDBJ databases">
        <title>Opisthorchis viverrini - life in the bile duct.</title>
        <authorList>
            <person name="Young N.D."/>
            <person name="Nagarajan N."/>
            <person name="Lin S.J."/>
            <person name="Korhonen P.K."/>
            <person name="Jex A.R."/>
            <person name="Hall R.S."/>
            <person name="Safavi-Hemami H."/>
            <person name="Kaewkong W."/>
            <person name="Bertrand D."/>
            <person name="Gao S."/>
            <person name="Seet Q."/>
            <person name="Wongkham S."/>
            <person name="Teh B.T."/>
            <person name="Wongkham C."/>
            <person name="Intapan P.M."/>
            <person name="Maleewong W."/>
            <person name="Yang X."/>
            <person name="Hu M."/>
            <person name="Wang Z."/>
            <person name="Hofmann A."/>
            <person name="Sternberg P.W."/>
            <person name="Tan P."/>
            <person name="Wang J."/>
            <person name="Gasser R.B."/>
        </authorList>
    </citation>
    <scope>NUCLEOTIDE SEQUENCE [LARGE SCALE GENOMIC DNA]</scope>
</reference>
<accession>A0A074Z597</accession>
<dbReference type="GeneID" id="20324986"/>
<evidence type="ECO:0000313" key="3">
    <source>
        <dbReference type="Proteomes" id="UP000054324"/>
    </source>
</evidence>
<dbReference type="CTD" id="20324986"/>
<evidence type="ECO:0000256" key="1">
    <source>
        <dbReference type="SAM" id="MobiDB-lite"/>
    </source>
</evidence>
<evidence type="ECO:0000313" key="2">
    <source>
        <dbReference type="EMBL" id="KER20687.1"/>
    </source>
</evidence>
<dbReference type="EMBL" id="KL597030">
    <property type="protein sequence ID" value="KER20687.1"/>
    <property type="molecule type" value="Genomic_DNA"/>
</dbReference>
<protein>
    <submittedName>
        <fullName evidence="2">Uncharacterized protein</fullName>
    </submittedName>
</protein>
<organism evidence="2 3">
    <name type="scientific">Opisthorchis viverrini</name>
    <name type="common">Southeast Asian liver fluke</name>
    <dbReference type="NCBI Taxonomy" id="6198"/>
    <lineage>
        <taxon>Eukaryota</taxon>
        <taxon>Metazoa</taxon>
        <taxon>Spiralia</taxon>
        <taxon>Lophotrochozoa</taxon>
        <taxon>Platyhelminthes</taxon>
        <taxon>Trematoda</taxon>
        <taxon>Digenea</taxon>
        <taxon>Opisthorchiida</taxon>
        <taxon>Opisthorchiata</taxon>
        <taxon>Opisthorchiidae</taxon>
        <taxon>Opisthorchis</taxon>
    </lineage>
</organism>
<proteinExistence type="predicted"/>
<sequence length="155" mass="17071">MHSIRLGDKSVQHAFTGSPNIEQTDSVIDLKLVTRDDDDDNNNNNNNNNDNDDDDGDDNVDDDGDVDNDDEDYDDDDVDDNDNVDDDANAFHNCEDPRDAVPNLQDLGTKNPATSLGEVWPSSLICSAKGEQSRNVRGDELMDALKFSAVRSLIV</sequence>
<dbReference type="RefSeq" id="XP_009175561.1">
    <property type="nucleotide sequence ID" value="XM_009177297.1"/>
</dbReference>
<dbReference type="AlphaFoldDB" id="A0A074Z597"/>
<gene>
    <name evidence="2" type="ORF">T265_10818</name>
</gene>
<keyword evidence="3" id="KW-1185">Reference proteome</keyword>